<protein>
    <submittedName>
        <fullName evidence="2">Uncharacterized protein</fullName>
    </submittedName>
</protein>
<dbReference type="KEGG" id="mlr:MELLADRAFT_90930"/>
<dbReference type="Proteomes" id="UP000001072">
    <property type="component" value="Unassembled WGS sequence"/>
</dbReference>
<feature type="region of interest" description="Disordered" evidence="1">
    <location>
        <begin position="288"/>
        <end position="308"/>
    </location>
</feature>
<dbReference type="OrthoDB" id="2516518at2759"/>
<dbReference type="HOGENOM" id="CLU_052203_1_1_1"/>
<evidence type="ECO:0000313" key="3">
    <source>
        <dbReference type="Proteomes" id="UP000001072"/>
    </source>
</evidence>
<gene>
    <name evidence="2" type="ORF">MELLADRAFT_90930</name>
</gene>
<sequence length="391" mass="43505">MQVLMADPTISTTHGLYLSGPFLIEARTLTENGWQKEYRTYTSFIACSGGPRDDHLHYEIVAQGFGHINFKLEAGHIYFLRGSFFPTNDKEQDNTLFFEASDWVLLNDAENFVGDLVDAVGITGVGIICKIDSIIMPTAGGVKKNQKDENKPTTIVTVLHSDFHPTTKDPTQFMVEYHIPPTPNLAGTPKILKVGQEFQFHGFVKDYDPDNFRYVIIANKVSPTNGNKEYQVDSKGVKVKDENTKPMTLANKPLNLKSAFKLPVISTDSDVSTSLHFPPSDFGPHLYRSGSSSLTGPSSSNQSPDKLKPSKIAITALKERGRSQPKHSTKKGKTLNLTVSEDKYMLTNMYIAVISIFDFVLQSDFERYLHVYIPTSSIQLLLLDITPTTSS</sequence>
<accession>F4R831</accession>
<organism evidence="3">
    <name type="scientific">Melampsora larici-populina (strain 98AG31 / pathotype 3-4-7)</name>
    <name type="common">Poplar leaf rust fungus</name>
    <dbReference type="NCBI Taxonomy" id="747676"/>
    <lineage>
        <taxon>Eukaryota</taxon>
        <taxon>Fungi</taxon>
        <taxon>Dikarya</taxon>
        <taxon>Basidiomycota</taxon>
        <taxon>Pucciniomycotina</taxon>
        <taxon>Pucciniomycetes</taxon>
        <taxon>Pucciniales</taxon>
        <taxon>Melampsoraceae</taxon>
        <taxon>Melampsora</taxon>
    </lineage>
</organism>
<dbReference type="EMBL" id="GL883092">
    <property type="protein sequence ID" value="EGG11425.1"/>
    <property type="molecule type" value="Genomic_DNA"/>
</dbReference>
<dbReference type="RefSeq" id="XP_007405060.1">
    <property type="nucleotide sequence ID" value="XM_007404998.1"/>
</dbReference>
<evidence type="ECO:0000313" key="2">
    <source>
        <dbReference type="EMBL" id="EGG11425.1"/>
    </source>
</evidence>
<proteinExistence type="predicted"/>
<dbReference type="VEuPathDB" id="FungiDB:MELLADRAFT_90930"/>
<feature type="compositionally biased region" description="Low complexity" evidence="1">
    <location>
        <begin position="289"/>
        <end position="303"/>
    </location>
</feature>
<reference evidence="3" key="1">
    <citation type="journal article" date="2011" name="Proc. Natl. Acad. Sci. U.S.A.">
        <title>Obligate biotrophy features unraveled by the genomic analysis of rust fungi.</title>
        <authorList>
            <person name="Duplessis S."/>
            <person name="Cuomo C.A."/>
            <person name="Lin Y.-C."/>
            <person name="Aerts A."/>
            <person name="Tisserant E."/>
            <person name="Veneault-Fourrey C."/>
            <person name="Joly D.L."/>
            <person name="Hacquard S."/>
            <person name="Amselem J."/>
            <person name="Cantarel B.L."/>
            <person name="Chiu R."/>
            <person name="Coutinho P.M."/>
            <person name="Feau N."/>
            <person name="Field M."/>
            <person name="Frey P."/>
            <person name="Gelhaye E."/>
            <person name="Goldberg J."/>
            <person name="Grabherr M.G."/>
            <person name="Kodira C.D."/>
            <person name="Kohler A."/>
            <person name="Kuees U."/>
            <person name="Lindquist E.A."/>
            <person name="Lucas S.M."/>
            <person name="Mago R."/>
            <person name="Mauceli E."/>
            <person name="Morin E."/>
            <person name="Murat C."/>
            <person name="Pangilinan J.L."/>
            <person name="Park R."/>
            <person name="Pearson M."/>
            <person name="Quesneville H."/>
            <person name="Rouhier N."/>
            <person name="Sakthikumar S."/>
            <person name="Salamov A.A."/>
            <person name="Schmutz J."/>
            <person name="Selles B."/>
            <person name="Shapiro H."/>
            <person name="Tanguay P."/>
            <person name="Tuskan G.A."/>
            <person name="Henrissat B."/>
            <person name="Van de Peer Y."/>
            <person name="Rouze P."/>
            <person name="Ellis J.G."/>
            <person name="Dodds P.N."/>
            <person name="Schein J.E."/>
            <person name="Zhong S."/>
            <person name="Hamelin R.C."/>
            <person name="Grigoriev I.V."/>
            <person name="Szabo L.J."/>
            <person name="Martin F."/>
        </authorList>
    </citation>
    <scope>NUCLEOTIDE SEQUENCE [LARGE SCALE GENOMIC DNA]</scope>
    <source>
        <strain evidence="3">98AG31 / pathotype 3-4-7</strain>
    </source>
</reference>
<keyword evidence="3" id="KW-1185">Reference proteome</keyword>
<dbReference type="AlphaFoldDB" id="F4R831"/>
<name>F4R831_MELLP</name>
<dbReference type="InParanoid" id="F4R831"/>
<dbReference type="GeneID" id="18935729"/>
<evidence type="ECO:0000256" key="1">
    <source>
        <dbReference type="SAM" id="MobiDB-lite"/>
    </source>
</evidence>